<proteinExistence type="predicted"/>
<reference evidence="2" key="1">
    <citation type="submission" date="2015-12" db="EMBL/GenBank/DDBJ databases">
        <title>Gene expression during late stages of embryo sac development: a critical building block for successful pollen-pistil interactions.</title>
        <authorList>
            <person name="Liu Y."/>
            <person name="Joly V."/>
            <person name="Sabar M."/>
            <person name="Matton D.P."/>
        </authorList>
    </citation>
    <scope>NUCLEOTIDE SEQUENCE</scope>
</reference>
<evidence type="ECO:0000313" key="2">
    <source>
        <dbReference type="EMBL" id="JAP27542.1"/>
    </source>
</evidence>
<accession>A0A0V0I6L7</accession>
<dbReference type="EMBL" id="GEDG01011059">
    <property type="protein sequence ID" value="JAP27542.1"/>
    <property type="molecule type" value="Transcribed_RNA"/>
</dbReference>
<name>A0A0V0I6L7_SOLCH</name>
<evidence type="ECO:0000256" key="1">
    <source>
        <dbReference type="SAM" id="Phobius"/>
    </source>
</evidence>
<feature type="transmembrane region" description="Helical" evidence="1">
    <location>
        <begin position="21"/>
        <end position="43"/>
    </location>
</feature>
<sequence>MHLFLLKQTLIIRKSFSSHTWILHGLFDFMLVIVVLFLGFNFFNICSVEVLFLIEVQDVTMTEY</sequence>
<keyword evidence="1" id="KW-1133">Transmembrane helix</keyword>
<dbReference type="AlphaFoldDB" id="A0A0V0I6L7"/>
<keyword evidence="1" id="KW-0812">Transmembrane</keyword>
<protein>
    <submittedName>
        <fullName evidence="2">Putative ovule protein</fullName>
    </submittedName>
</protein>
<keyword evidence="1" id="KW-0472">Membrane</keyword>
<organism evidence="2">
    <name type="scientific">Solanum chacoense</name>
    <name type="common">Chaco potato</name>
    <dbReference type="NCBI Taxonomy" id="4108"/>
    <lineage>
        <taxon>Eukaryota</taxon>
        <taxon>Viridiplantae</taxon>
        <taxon>Streptophyta</taxon>
        <taxon>Embryophyta</taxon>
        <taxon>Tracheophyta</taxon>
        <taxon>Spermatophyta</taxon>
        <taxon>Magnoliopsida</taxon>
        <taxon>eudicotyledons</taxon>
        <taxon>Gunneridae</taxon>
        <taxon>Pentapetalae</taxon>
        <taxon>asterids</taxon>
        <taxon>lamiids</taxon>
        <taxon>Solanales</taxon>
        <taxon>Solanaceae</taxon>
        <taxon>Solanoideae</taxon>
        <taxon>Solaneae</taxon>
        <taxon>Solanum</taxon>
    </lineage>
</organism>